<gene>
    <name evidence="3" type="ORF">FYJ62_04930</name>
</gene>
<keyword evidence="1" id="KW-0472">Membrane</keyword>
<feature type="domain" description="Sensor histidine kinase NatK-like C-terminal" evidence="2">
    <location>
        <begin position="317"/>
        <end position="403"/>
    </location>
</feature>
<dbReference type="PANTHER" id="PTHR40448">
    <property type="entry name" value="TWO-COMPONENT SENSOR HISTIDINE KINASE"/>
    <property type="match status" value="1"/>
</dbReference>
<feature type="transmembrane region" description="Helical" evidence="1">
    <location>
        <begin position="20"/>
        <end position="40"/>
    </location>
</feature>
<name>A0A6A8MDX9_9LACO</name>
<accession>A0A6A8MDX9</accession>
<proteinExistence type="predicted"/>
<comment type="caution">
    <text evidence="3">The sequence shown here is derived from an EMBL/GenBank/DDBJ whole genome shotgun (WGS) entry which is preliminary data.</text>
</comment>
<evidence type="ECO:0000313" key="3">
    <source>
        <dbReference type="EMBL" id="MST86996.1"/>
    </source>
</evidence>
<keyword evidence="4" id="KW-1185">Reference proteome</keyword>
<feature type="transmembrane region" description="Helical" evidence="1">
    <location>
        <begin position="113"/>
        <end position="135"/>
    </location>
</feature>
<dbReference type="InterPro" id="IPR032834">
    <property type="entry name" value="NatK-like_C"/>
</dbReference>
<dbReference type="SUPFAM" id="SSF55874">
    <property type="entry name" value="ATPase domain of HSP90 chaperone/DNA topoisomerase II/histidine kinase"/>
    <property type="match status" value="1"/>
</dbReference>
<feature type="transmembrane region" description="Helical" evidence="1">
    <location>
        <begin position="47"/>
        <end position="67"/>
    </location>
</feature>
<evidence type="ECO:0000259" key="2">
    <source>
        <dbReference type="Pfam" id="PF14501"/>
    </source>
</evidence>
<protein>
    <submittedName>
        <fullName evidence="3">GHKL domain-containing protein</fullName>
    </submittedName>
</protein>
<dbReference type="OrthoDB" id="1652078at2"/>
<dbReference type="PANTHER" id="PTHR40448:SF1">
    <property type="entry name" value="TWO-COMPONENT SENSOR HISTIDINE KINASE"/>
    <property type="match status" value="1"/>
</dbReference>
<dbReference type="EMBL" id="VUMX01000010">
    <property type="protein sequence ID" value="MST86996.1"/>
    <property type="molecule type" value="Genomic_DNA"/>
</dbReference>
<evidence type="ECO:0000256" key="1">
    <source>
        <dbReference type="SAM" id="Phobius"/>
    </source>
</evidence>
<dbReference type="InterPro" id="IPR036890">
    <property type="entry name" value="HATPase_C_sf"/>
</dbReference>
<organism evidence="3 4">
    <name type="scientific">Lactobacillus porci</name>
    <dbReference type="NCBI Taxonomy" id="2012477"/>
    <lineage>
        <taxon>Bacteria</taxon>
        <taxon>Bacillati</taxon>
        <taxon>Bacillota</taxon>
        <taxon>Bacilli</taxon>
        <taxon>Lactobacillales</taxon>
        <taxon>Lactobacillaceae</taxon>
        <taxon>Lactobacillus</taxon>
    </lineage>
</organism>
<evidence type="ECO:0000313" key="4">
    <source>
        <dbReference type="Proteomes" id="UP000438120"/>
    </source>
</evidence>
<feature type="transmembrane region" description="Helical" evidence="1">
    <location>
        <begin position="155"/>
        <end position="173"/>
    </location>
</feature>
<dbReference type="Proteomes" id="UP000438120">
    <property type="component" value="Unassembled WGS sequence"/>
</dbReference>
<keyword evidence="1" id="KW-1133">Transmembrane helix</keyword>
<dbReference type="GO" id="GO:0042802">
    <property type="term" value="F:identical protein binding"/>
    <property type="evidence" value="ECO:0007669"/>
    <property type="project" value="TreeGrafter"/>
</dbReference>
<dbReference type="AlphaFoldDB" id="A0A6A8MDX9"/>
<reference evidence="3 4" key="1">
    <citation type="submission" date="2019-08" db="EMBL/GenBank/DDBJ databases">
        <title>In-depth cultivation of the pig gut microbiome towards novel bacterial diversity and tailored functional studies.</title>
        <authorList>
            <person name="Wylensek D."/>
            <person name="Hitch T.C.A."/>
            <person name="Clavel T."/>
        </authorList>
    </citation>
    <scope>NUCLEOTIDE SEQUENCE [LARGE SCALE GENOMIC DNA]</scope>
    <source>
        <strain evidence="3 4">Bifido-178-WT-2B</strain>
    </source>
</reference>
<sequence length="433" mass="47258">MLSRCDFGGKNLSIDVETILNTAFILLQFSKFYLAFTYLFKEKIKPVWLLGIYVFGLLICGLAGPLLGLLNEALIYALLALGRTLLGSLKEEDLRQLGSYAVLSLLDLSLKQLVGQAVVAADLVFEAAVALTFVYLLLAPKVKNLFGNWPEKAKWLLILLEILALGATGLTAGRFQAFLGRPLLEATLAGAAVWLDMALLQDQFQVWELKGAMSEQEQLLQAEENYYESLLAREKETKKFRHDARQHLVSLQGLAHAGQYQELTAYIDDLVGNSQITRQLTDTGNSGINAVIGDLAARYPQVEISWTGVIPGNLALRQLDLCIIAGNLLKNACQAASLATDHQVKAVLKFSGKTMLLTVLNQTEKRVKIGSEGDNVVANGRVGIGLGKVKSFLEPYHGRLRLTFSPKTALASGGGEFRAEVLVPNALAAPRQF</sequence>
<dbReference type="Pfam" id="PF14501">
    <property type="entry name" value="HATPase_c_5"/>
    <property type="match status" value="1"/>
</dbReference>
<keyword evidence="1" id="KW-0812">Transmembrane</keyword>